<feature type="non-terminal residue" evidence="2">
    <location>
        <position position="1"/>
    </location>
</feature>
<evidence type="ECO:0000313" key="2">
    <source>
        <dbReference type="EMBL" id="KAF9489457.1"/>
    </source>
</evidence>
<protein>
    <submittedName>
        <fullName evidence="2">Uncharacterized protein</fullName>
    </submittedName>
</protein>
<dbReference type="Proteomes" id="UP000807025">
    <property type="component" value="Unassembled WGS sequence"/>
</dbReference>
<evidence type="ECO:0000313" key="3">
    <source>
        <dbReference type="Proteomes" id="UP000807025"/>
    </source>
</evidence>
<accession>A0A9P6D3B1</accession>
<evidence type="ECO:0000256" key="1">
    <source>
        <dbReference type="SAM" id="MobiDB-lite"/>
    </source>
</evidence>
<dbReference type="AlphaFoldDB" id="A0A9P6D3B1"/>
<reference evidence="2" key="1">
    <citation type="submission" date="2020-11" db="EMBL/GenBank/DDBJ databases">
        <authorList>
            <consortium name="DOE Joint Genome Institute"/>
            <person name="Ahrendt S."/>
            <person name="Riley R."/>
            <person name="Andreopoulos W."/>
            <person name="Labutti K."/>
            <person name="Pangilinan J."/>
            <person name="Ruiz-Duenas F.J."/>
            <person name="Barrasa J.M."/>
            <person name="Sanchez-Garcia M."/>
            <person name="Camarero S."/>
            <person name="Miyauchi S."/>
            <person name="Serrano A."/>
            <person name="Linde D."/>
            <person name="Babiker R."/>
            <person name="Drula E."/>
            <person name="Ayuso-Fernandez I."/>
            <person name="Pacheco R."/>
            <person name="Padilla G."/>
            <person name="Ferreira P."/>
            <person name="Barriuso J."/>
            <person name="Kellner H."/>
            <person name="Castanera R."/>
            <person name="Alfaro M."/>
            <person name="Ramirez L."/>
            <person name="Pisabarro A.G."/>
            <person name="Kuo A."/>
            <person name="Tritt A."/>
            <person name="Lipzen A."/>
            <person name="He G."/>
            <person name="Yan M."/>
            <person name="Ng V."/>
            <person name="Cullen D."/>
            <person name="Martin F."/>
            <person name="Rosso M.-N."/>
            <person name="Henrissat B."/>
            <person name="Hibbett D."/>
            <person name="Martinez A.T."/>
            <person name="Grigoriev I.V."/>
        </authorList>
    </citation>
    <scope>NUCLEOTIDE SEQUENCE</scope>
    <source>
        <strain evidence="2">ATCC 90797</strain>
    </source>
</reference>
<keyword evidence="3" id="KW-1185">Reference proteome</keyword>
<sequence>TSMWNRGETQMLQGVHMHLECRGSGVRQVTHLRIPAIPIREGSLGTDHMGMKDRKQTAGNSVV</sequence>
<organism evidence="2 3">
    <name type="scientific">Pleurotus eryngii</name>
    <name type="common">Boletus of the steppes</name>
    <dbReference type="NCBI Taxonomy" id="5323"/>
    <lineage>
        <taxon>Eukaryota</taxon>
        <taxon>Fungi</taxon>
        <taxon>Dikarya</taxon>
        <taxon>Basidiomycota</taxon>
        <taxon>Agaricomycotina</taxon>
        <taxon>Agaricomycetes</taxon>
        <taxon>Agaricomycetidae</taxon>
        <taxon>Agaricales</taxon>
        <taxon>Pleurotineae</taxon>
        <taxon>Pleurotaceae</taxon>
        <taxon>Pleurotus</taxon>
    </lineage>
</organism>
<feature type="region of interest" description="Disordered" evidence="1">
    <location>
        <begin position="41"/>
        <end position="63"/>
    </location>
</feature>
<name>A0A9P6D3B1_PLEER</name>
<proteinExistence type="predicted"/>
<comment type="caution">
    <text evidence="2">The sequence shown here is derived from an EMBL/GenBank/DDBJ whole genome shotgun (WGS) entry which is preliminary data.</text>
</comment>
<gene>
    <name evidence="2" type="ORF">BDN71DRAFT_1456007</name>
</gene>
<feature type="non-terminal residue" evidence="2">
    <location>
        <position position="63"/>
    </location>
</feature>
<dbReference type="EMBL" id="MU154670">
    <property type="protein sequence ID" value="KAF9489457.1"/>
    <property type="molecule type" value="Genomic_DNA"/>
</dbReference>